<dbReference type="InterPro" id="IPR013780">
    <property type="entry name" value="Glyco_hydro_b"/>
</dbReference>
<dbReference type="InterPro" id="IPR050985">
    <property type="entry name" value="Alpha-glycosidase_related"/>
</dbReference>
<dbReference type="PANTHER" id="PTHR43053">
    <property type="entry name" value="GLYCOSIDASE FAMILY 31"/>
    <property type="match status" value="1"/>
</dbReference>
<evidence type="ECO:0000256" key="1">
    <source>
        <dbReference type="ARBA" id="ARBA00001255"/>
    </source>
</evidence>
<comment type="caution">
    <text evidence="10">The sequence shown here is derived from an EMBL/GenBank/DDBJ whole genome shotgun (WGS) entry which is preliminary data.</text>
</comment>
<protein>
    <recommendedName>
        <fullName evidence="2 5">Alpha-galactosidase</fullName>
        <ecNumber evidence="2 5">3.2.1.22</ecNumber>
    </recommendedName>
</protein>
<evidence type="ECO:0000256" key="7">
    <source>
        <dbReference type="PIRSR" id="PIRSR005536-2"/>
    </source>
</evidence>
<feature type="active site" description="Nucleophile" evidence="6">
    <location>
        <position position="456"/>
    </location>
</feature>
<reference evidence="10 11" key="1">
    <citation type="journal article" date="2016" name="Nat. Commun.">
        <title>Thousands of microbial genomes shed light on interconnected biogeochemical processes in an aquifer system.</title>
        <authorList>
            <person name="Anantharaman K."/>
            <person name="Brown C.T."/>
            <person name="Hug L.A."/>
            <person name="Sharon I."/>
            <person name="Castelle C.J."/>
            <person name="Probst A.J."/>
            <person name="Thomas B.C."/>
            <person name="Singh A."/>
            <person name="Wilkins M.J."/>
            <person name="Karaoz U."/>
            <person name="Brodie E.L."/>
            <person name="Williams K.H."/>
            <person name="Hubbard S.S."/>
            <person name="Banfield J.F."/>
        </authorList>
    </citation>
    <scope>NUCLEOTIDE SEQUENCE [LARGE SCALE GENOMIC DNA]</scope>
</reference>
<dbReference type="EC" id="3.2.1.22" evidence="2 5"/>
<name>A0A1F5A5W5_9BACT</name>
<dbReference type="Gene3D" id="2.70.98.60">
    <property type="entry name" value="alpha-galactosidase from lactobacil brevis"/>
    <property type="match status" value="1"/>
</dbReference>
<evidence type="ECO:0000256" key="5">
    <source>
        <dbReference type="PIRNR" id="PIRNR005536"/>
    </source>
</evidence>
<dbReference type="Pfam" id="PF16875">
    <property type="entry name" value="Glyco_hydro_36N"/>
    <property type="match status" value="1"/>
</dbReference>
<dbReference type="Gene3D" id="3.20.20.70">
    <property type="entry name" value="Aldolase class I"/>
    <property type="match status" value="1"/>
</dbReference>
<accession>A0A1F5A5W5</accession>
<dbReference type="Pfam" id="PF16874">
    <property type="entry name" value="Glyco_hydro_36C"/>
    <property type="match status" value="1"/>
</dbReference>
<dbReference type="FunFam" id="3.20.20.70:FF:000118">
    <property type="entry name" value="Alpha-galactosidase"/>
    <property type="match status" value="1"/>
</dbReference>
<dbReference type="InterPro" id="IPR017853">
    <property type="entry name" value="GH"/>
</dbReference>
<comment type="similarity">
    <text evidence="5">Belongs to the glycosyl hydrolase.</text>
</comment>
<dbReference type="InterPro" id="IPR031705">
    <property type="entry name" value="Glyco_hydro_36_C"/>
</dbReference>
<dbReference type="InterPro" id="IPR002252">
    <property type="entry name" value="Glyco_hydro_36"/>
</dbReference>
<dbReference type="PRINTS" id="PR00743">
    <property type="entry name" value="GLHYDRLASE36"/>
</dbReference>
<evidence type="ECO:0000259" key="9">
    <source>
        <dbReference type="Pfam" id="PF16875"/>
    </source>
</evidence>
<evidence type="ECO:0000256" key="2">
    <source>
        <dbReference type="ARBA" id="ARBA00012755"/>
    </source>
</evidence>
<dbReference type="GO" id="GO:0016052">
    <property type="term" value="P:carbohydrate catabolic process"/>
    <property type="evidence" value="ECO:0007669"/>
    <property type="project" value="InterPro"/>
</dbReference>
<feature type="domain" description="Glycosyl hydrolase family 36 C-terminal" evidence="8">
    <location>
        <begin position="627"/>
        <end position="704"/>
    </location>
</feature>
<gene>
    <name evidence="10" type="ORF">A2V47_00465</name>
</gene>
<dbReference type="Proteomes" id="UP000177701">
    <property type="component" value="Unassembled WGS sequence"/>
</dbReference>
<dbReference type="AlphaFoldDB" id="A0A1F5A5W5"/>
<sequence>MSIKITNDKMKWFLETKNTAYVIGVDEDKNIQHLYWGEKLPYISDYPGVLLLQESPFDNFEQIIREEFSPWGGIRYKEPGLKVIYEDQVRDLILKYKTYKLIDSDKCKTLIIYLIDSAYNLEVELNYRLIEEYDLIERWVNIKNKGSQSVQIKQIFSAQWHLPDIQNYRLSYLYGRWASETKLSRIELAYGKKILESRRGITSHQFNPWFAVDNGQADEDIGKVYYGILGWSGNWKIVFEKDSYGRLQIAGGINDFDFSWQLKPNECFVTPKFIAGYTNNGFGDASRKLHHYQLDYILPRNLNHKIRPVLYNSWEAAKFSVNEEGQKELAKKAASLGVELFVLDDGWFGERDDDTAGLGDWYVNKKKFPHDLTSLISYVNELGMDFGLWVEPEMVNKNSKLYNLHPGWVYYFPNRPRSESRNQLVLNLAKKEVVEYIYDFINKLLDNYNIKFIKWDMNRPFSEPGWLDGPKSQQQEIWVRHVQGLYQIIDKLRKKYPEVIFESCSSGGGRVDLGILQRTDQVWTSDNTDAFDRLKIQEGFSYAYAPKIMMSWVTDSPNWLNQRKLSLEYRFNVAMMGSLGIGGNLNNWSKNEIKLAKEKVIQYKKIREIIQHGDQYRLLPTWKGNLVAVEYVSKDKDEAVLFVFLHSQQFGEKVLPIKLKGLISDDLYQYQDGNKKITLSGKALKEIGLKVNLKGDFDSKLIILEK</sequence>
<dbReference type="EMBL" id="MEYH01000102">
    <property type="protein sequence ID" value="OGD13718.1"/>
    <property type="molecule type" value="Genomic_DNA"/>
</dbReference>
<evidence type="ECO:0000256" key="3">
    <source>
        <dbReference type="ARBA" id="ARBA00022801"/>
    </source>
</evidence>
<keyword evidence="3 5" id="KW-0378">Hydrolase</keyword>
<dbReference type="CDD" id="cd14791">
    <property type="entry name" value="GH36"/>
    <property type="match status" value="1"/>
</dbReference>
<keyword evidence="4 5" id="KW-0326">Glycosidase</keyword>
<dbReference type="InterPro" id="IPR013785">
    <property type="entry name" value="Aldolase_TIM"/>
</dbReference>
<evidence type="ECO:0000313" key="11">
    <source>
        <dbReference type="Proteomes" id="UP000177701"/>
    </source>
</evidence>
<dbReference type="PROSITE" id="PS00512">
    <property type="entry name" value="ALPHA_GALACTOSIDASE"/>
    <property type="match status" value="1"/>
</dbReference>
<evidence type="ECO:0000259" key="8">
    <source>
        <dbReference type="Pfam" id="PF16874"/>
    </source>
</evidence>
<feature type="active site" description="Proton donor" evidence="6">
    <location>
        <position position="526"/>
    </location>
</feature>
<evidence type="ECO:0000313" key="10">
    <source>
        <dbReference type="EMBL" id="OGD13718.1"/>
    </source>
</evidence>
<proteinExistence type="inferred from homology"/>
<evidence type="ECO:0000256" key="6">
    <source>
        <dbReference type="PIRSR" id="PIRSR005536-1"/>
    </source>
</evidence>
<dbReference type="InterPro" id="IPR038417">
    <property type="entry name" value="Alpga-gal_N_sf"/>
</dbReference>
<dbReference type="Gene3D" id="2.60.40.1180">
    <property type="entry name" value="Golgi alpha-mannosidase II"/>
    <property type="match status" value="1"/>
</dbReference>
<dbReference type="InterPro" id="IPR000111">
    <property type="entry name" value="Glyco_hydro_27/36_CS"/>
</dbReference>
<feature type="domain" description="Glycosyl hydrolase family 36 N-terminal" evidence="9">
    <location>
        <begin position="30"/>
        <end position="263"/>
    </location>
</feature>
<organism evidence="10 11">
    <name type="scientific">Candidatus Sediminicultor quintus</name>
    <dbReference type="NCBI Taxonomy" id="1797291"/>
    <lineage>
        <taxon>Bacteria</taxon>
        <taxon>Pseudomonadati</taxon>
        <taxon>Atribacterota</taxon>
        <taxon>Candidatus Phoenicimicrobiia</taxon>
        <taxon>Candidatus Pheonicimicrobiales</taxon>
        <taxon>Candidatus Phoenicimicrobiaceae</taxon>
        <taxon>Candidatus Sediminicultor</taxon>
    </lineage>
</organism>
<evidence type="ECO:0000256" key="4">
    <source>
        <dbReference type="ARBA" id="ARBA00023295"/>
    </source>
</evidence>
<dbReference type="Pfam" id="PF02065">
    <property type="entry name" value="Melibiase"/>
    <property type="match status" value="1"/>
</dbReference>
<dbReference type="GO" id="GO:0004557">
    <property type="term" value="F:alpha-galactosidase activity"/>
    <property type="evidence" value="ECO:0007669"/>
    <property type="project" value="UniProtKB-UniRule"/>
</dbReference>
<feature type="binding site" evidence="7">
    <location>
        <position position="526"/>
    </location>
    <ligand>
        <name>substrate</name>
    </ligand>
</feature>
<dbReference type="PANTHER" id="PTHR43053:SF3">
    <property type="entry name" value="ALPHA-GALACTOSIDASE C-RELATED"/>
    <property type="match status" value="1"/>
</dbReference>
<comment type="catalytic activity">
    <reaction evidence="1 5">
        <text>Hydrolysis of terminal, non-reducing alpha-D-galactose residues in alpha-D-galactosides, including galactose oligosaccharides, galactomannans and galactolipids.</text>
        <dbReference type="EC" id="3.2.1.22"/>
    </reaction>
</comment>
<dbReference type="SUPFAM" id="SSF51445">
    <property type="entry name" value="(Trans)glycosidases"/>
    <property type="match status" value="1"/>
</dbReference>
<dbReference type="STRING" id="1797291.A2V47_00465"/>
<dbReference type="InterPro" id="IPR031704">
    <property type="entry name" value="Glyco_hydro_36_N"/>
</dbReference>
<feature type="binding site" evidence="7">
    <location>
        <begin position="344"/>
        <end position="345"/>
    </location>
    <ligand>
        <name>substrate</name>
    </ligand>
</feature>
<feature type="binding site" evidence="7">
    <location>
        <position position="421"/>
    </location>
    <ligand>
        <name>substrate</name>
    </ligand>
</feature>
<dbReference type="PIRSF" id="PIRSF005536">
    <property type="entry name" value="Agal"/>
    <property type="match status" value="1"/>
</dbReference>
<feature type="binding site" evidence="7">
    <location>
        <position position="504"/>
    </location>
    <ligand>
        <name>substrate</name>
    </ligand>
</feature>
<feature type="binding site" evidence="7">
    <location>
        <begin position="454"/>
        <end position="458"/>
    </location>
    <ligand>
        <name>substrate</name>
    </ligand>
</feature>
<feature type="binding site" evidence="7">
    <location>
        <position position="177"/>
    </location>
    <ligand>
        <name>substrate</name>
    </ligand>
</feature>